<gene>
    <name evidence="1" type="ORF">EDD66_105199</name>
</gene>
<keyword evidence="2" id="KW-1185">Reference proteome</keyword>
<organism evidence="1 2">
    <name type="scientific">Mobilisporobacter senegalensis</name>
    <dbReference type="NCBI Taxonomy" id="1329262"/>
    <lineage>
        <taxon>Bacteria</taxon>
        <taxon>Bacillati</taxon>
        <taxon>Bacillota</taxon>
        <taxon>Clostridia</taxon>
        <taxon>Lachnospirales</taxon>
        <taxon>Lachnospiraceae</taxon>
        <taxon>Mobilisporobacter</taxon>
    </lineage>
</organism>
<name>A0A3N1XPS1_9FIRM</name>
<reference evidence="1 2" key="1">
    <citation type="submission" date="2018-11" db="EMBL/GenBank/DDBJ databases">
        <title>Genomic Encyclopedia of Type Strains, Phase IV (KMG-IV): sequencing the most valuable type-strain genomes for metagenomic binning, comparative biology and taxonomic classification.</title>
        <authorList>
            <person name="Goeker M."/>
        </authorList>
    </citation>
    <scope>NUCLEOTIDE SEQUENCE [LARGE SCALE GENOMIC DNA]</scope>
    <source>
        <strain evidence="1 2">DSM 26537</strain>
    </source>
</reference>
<accession>A0A3N1XPS1</accession>
<dbReference type="Proteomes" id="UP000273083">
    <property type="component" value="Unassembled WGS sequence"/>
</dbReference>
<evidence type="ECO:0000313" key="1">
    <source>
        <dbReference type="EMBL" id="ROR28258.1"/>
    </source>
</evidence>
<protein>
    <submittedName>
        <fullName evidence="1">Uncharacterized protein</fullName>
    </submittedName>
</protein>
<dbReference type="AlphaFoldDB" id="A0A3N1XPS1"/>
<proteinExistence type="predicted"/>
<dbReference type="EMBL" id="RJVG01000005">
    <property type="protein sequence ID" value="ROR28258.1"/>
    <property type="molecule type" value="Genomic_DNA"/>
</dbReference>
<dbReference type="InterPro" id="IPR038555">
    <property type="entry name" value="Zincin_1_sf"/>
</dbReference>
<sequence length="230" mass="26913">MIKESAEKLMLLDDIEWGNYAFSRDPLNRKIDSDLRTHMIKNANFCGIEQARKLKNQYGPATVKEYAKKLDLKIKYEDSDGADNYIVFAKFNYPDKVTIYQGNIEKVTNLLEEKDMNEMMEHVDIESMLLAHEMFHYMEEQDEKIYTRTETIELWKIGPLRNKSKLMAIGEIAAMAFARELLGISYSPYVFDAIMLYPHDGGKTQKLVDEILTFKKNRFPQNYHRGQEGE</sequence>
<dbReference type="Gene3D" id="3.30.2010.20">
    <property type="match status" value="1"/>
</dbReference>
<dbReference type="OrthoDB" id="1842465at2"/>
<comment type="caution">
    <text evidence="1">The sequence shown here is derived from an EMBL/GenBank/DDBJ whole genome shotgun (WGS) entry which is preliminary data.</text>
</comment>
<dbReference type="RefSeq" id="WP_123609432.1">
    <property type="nucleotide sequence ID" value="NZ_RJVG01000005.1"/>
</dbReference>
<evidence type="ECO:0000313" key="2">
    <source>
        <dbReference type="Proteomes" id="UP000273083"/>
    </source>
</evidence>